<dbReference type="FunFam" id="3.40.50.300:FF:000050">
    <property type="entry name" value="DNA repair protein RadA"/>
    <property type="match status" value="1"/>
</dbReference>
<evidence type="ECO:0000313" key="15">
    <source>
        <dbReference type="EMBL" id="AEI46046.1"/>
    </source>
</evidence>
<dbReference type="SMART" id="SM00382">
    <property type="entry name" value="AAA"/>
    <property type="match status" value="1"/>
</dbReference>
<evidence type="ECO:0000256" key="6">
    <source>
        <dbReference type="ARBA" id="ARBA00022833"/>
    </source>
</evidence>
<dbReference type="SUPFAM" id="SSF54211">
    <property type="entry name" value="Ribosomal protein S5 domain 2-like"/>
    <property type="match status" value="1"/>
</dbReference>
<evidence type="ECO:0000256" key="12">
    <source>
        <dbReference type="NCBIfam" id="TIGR00416"/>
    </source>
</evidence>
<dbReference type="Proteomes" id="UP000006620">
    <property type="component" value="Chromosome"/>
</dbReference>
<dbReference type="PATRIC" id="fig|1036673.3.peg.7046"/>
<reference evidence="15 16" key="2">
    <citation type="journal article" date="2013" name="Genome Announc.">
        <title>Genome Sequence of Growth-Improving Paenibacillus mucilaginosus Strain KNP414.</title>
        <authorList>
            <person name="Lu J.J."/>
            <person name="Wang J.F."/>
            <person name="Hu X.F."/>
        </authorList>
    </citation>
    <scope>NUCLEOTIDE SEQUENCE [LARGE SCALE GENOMIC DNA]</scope>
    <source>
        <strain evidence="15 16">KNP414</strain>
    </source>
</reference>
<dbReference type="AlphaFoldDB" id="F8FA73"/>
<dbReference type="HOGENOM" id="CLU_018264_0_1_9"/>
<keyword evidence="7 11" id="KW-0067">ATP-binding</keyword>
<dbReference type="Gene3D" id="3.40.50.300">
    <property type="entry name" value="P-loop containing nucleotide triphosphate hydrolases"/>
    <property type="match status" value="1"/>
</dbReference>
<dbReference type="KEGG" id="pms:KNP414_07552"/>
<dbReference type="MEROPS" id="S16.A04"/>
<comment type="function">
    <text evidence="13">DNA-dependent ATPase involved in processing of recombination intermediates, plays a role in repairing DNA breaks. Stimulates the branch migration of RecA-mediated strand transfer reactions, allowing the 3' invading strand to extend heteroduplex DNA faster. Binds ssDNA in the presence of ADP but not other nucleotides, has ATPase activity that is stimulated by ssDNA and various branched DNA structures, but inhibited by SSB. Does not have RecA's homology-searching function.</text>
</comment>
<evidence type="ECO:0000256" key="3">
    <source>
        <dbReference type="ARBA" id="ARBA00022763"/>
    </source>
</evidence>
<dbReference type="GO" id="GO:0016787">
    <property type="term" value="F:hydrolase activity"/>
    <property type="evidence" value="ECO:0007669"/>
    <property type="project" value="UniProtKB-KW"/>
</dbReference>
<keyword evidence="1 11" id="KW-0479">Metal-binding</keyword>
<evidence type="ECO:0000256" key="11">
    <source>
        <dbReference type="HAMAP-Rule" id="MF_01498"/>
    </source>
</evidence>
<evidence type="ECO:0000256" key="13">
    <source>
        <dbReference type="RuleBase" id="RU003555"/>
    </source>
</evidence>
<dbReference type="PANTHER" id="PTHR32472:SF10">
    <property type="entry name" value="DNA REPAIR PROTEIN RADA-LIKE PROTEIN"/>
    <property type="match status" value="1"/>
</dbReference>
<comment type="similarity">
    <text evidence="11 13">Belongs to the RecA family. RadA subfamily.</text>
</comment>
<evidence type="ECO:0000313" key="16">
    <source>
        <dbReference type="Proteomes" id="UP000006620"/>
    </source>
</evidence>
<dbReference type="NCBIfam" id="TIGR00416">
    <property type="entry name" value="sms"/>
    <property type="match status" value="1"/>
</dbReference>
<dbReference type="Gene3D" id="3.30.230.10">
    <property type="match status" value="1"/>
</dbReference>
<evidence type="ECO:0000256" key="2">
    <source>
        <dbReference type="ARBA" id="ARBA00022741"/>
    </source>
</evidence>
<protein>
    <recommendedName>
        <fullName evidence="11 12">DNA repair protein RadA</fullName>
    </recommendedName>
</protein>
<sequence>MLLKADLYREEAPADRFAAAGLLFLRTGPGRVFKARETMVNFVMELKGSDNSMAKTKTKFFCSECGYESPKWLGKCPGCQAWNSFVEEIETVSKSRGFHGGASEKKEKAVSIINIESSEEARIITENRELNRVLGGGIVPGSLILVGGDPGIGKSTLLLQTSYELTKQECKVLYISGEESVRQTKLRADRLQAISPLLFVLSETNAQFIEAAIDEIRPDFVVIDSIQTVYHPAVESAPGSVSQVRECTGHFMRIAKGKGIATVLVGHVTKEGAIAGPRMLEHMVDCVLYFEGERHHSYRLLRAVKNRFGSTNEIGIFEMQEIGLVEVSNPSELFLSERPLGVSGSTVVAAMEGTRPVLVELQALVSQTNFPSPRRMATGYDHNRLSLIIAVLEKRMGMFLQNQDAYLNIAGGVKLDEPAVDLAVAVSIASSFRDQPTQPFDVIIGEIGLTGEVRGVSRVDQRVREAQKLGFKRIILPQKSLKGWTPPAGIEIIGVNTVAEALSAALV</sequence>
<evidence type="ECO:0000256" key="8">
    <source>
        <dbReference type="ARBA" id="ARBA00023016"/>
    </source>
</evidence>
<dbReference type="EMBL" id="CP002869">
    <property type="protein sequence ID" value="AEI46046.1"/>
    <property type="molecule type" value="Genomic_DNA"/>
</dbReference>
<evidence type="ECO:0000256" key="5">
    <source>
        <dbReference type="ARBA" id="ARBA00022801"/>
    </source>
</evidence>
<keyword evidence="9 11" id="KW-0238">DNA-binding</keyword>
<dbReference type="GO" id="GO:0005829">
    <property type="term" value="C:cytosol"/>
    <property type="evidence" value="ECO:0007669"/>
    <property type="project" value="TreeGrafter"/>
</dbReference>
<dbReference type="InterPro" id="IPR014721">
    <property type="entry name" value="Ribsml_uS5_D2-typ_fold_subgr"/>
</dbReference>
<feature type="region of interest" description="Lon-protease-like" evidence="11">
    <location>
        <begin position="404"/>
        <end position="507"/>
    </location>
</feature>
<keyword evidence="3 11" id="KW-0227">DNA damage</keyword>
<dbReference type="PROSITE" id="PS50162">
    <property type="entry name" value="RECA_2"/>
    <property type="match status" value="1"/>
</dbReference>
<name>F8FA73_PAEMK</name>
<keyword evidence="8 11" id="KW-0346">Stress response</keyword>
<keyword evidence="10 11" id="KW-0234">DNA repair</keyword>
<dbReference type="FunFam" id="3.30.230.10:FF:000031">
    <property type="entry name" value="DNA repair protein RadA"/>
    <property type="match status" value="1"/>
</dbReference>
<comment type="domain">
    <text evidence="11">The middle region has homology to RecA with ATPase motifs including the RadA KNRFG motif, while the C-terminus is homologous to Lon protease.</text>
</comment>
<dbReference type="InterPro" id="IPR020568">
    <property type="entry name" value="Ribosomal_Su5_D2-typ_SF"/>
</dbReference>
<reference evidence="16" key="1">
    <citation type="submission" date="2011-06" db="EMBL/GenBank/DDBJ databases">
        <title>Complete genome sequence of Paenibacillus mucilaginosus KNP414.</title>
        <authorList>
            <person name="Wang J."/>
            <person name="Hu S."/>
            <person name="Hu X."/>
            <person name="Zhang B."/>
            <person name="Dong D."/>
            <person name="Zhang S."/>
            <person name="Zhao K."/>
            <person name="Wu D."/>
        </authorList>
    </citation>
    <scope>NUCLEOTIDE SEQUENCE [LARGE SCALE GENOMIC DNA]</scope>
    <source>
        <strain evidence="16">KNP414</strain>
    </source>
</reference>
<dbReference type="InterPro" id="IPR041166">
    <property type="entry name" value="Rubredoxin_2"/>
</dbReference>
<dbReference type="SUPFAM" id="SSF52540">
    <property type="entry name" value="P-loop containing nucleoside triphosphate hydrolases"/>
    <property type="match status" value="1"/>
</dbReference>
<dbReference type="CDD" id="cd01121">
    <property type="entry name" value="RadA_SMS_N"/>
    <property type="match status" value="1"/>
</dbReference>
<dbReference type="PRINTS" id="PR01874">
    <property type="entry name" value="DNAREPAIRADA"/>
</dbReference>
<feature type="short sequence motif" description="RadA KNRFG motif" evidence="11">
    <location>
        <begin position="305"/>
        <end position="309"/>
    </location>
</feature>
<dbReference type="GO" id="GO:0140664">
    <property type="term" value="F:ATP-dependent DNA damage sensor activity"/>
    <property type="evidence" value="ECO:0007669"/>
    <property type="project" value="InterPro"/>
</dbReference>
<comment type="function">
    <text evidence="11">Plays a role in repairing double-strand DNA breaks, probably involving stabilizing or processing branched DNA or blocked replication forks.</text>
</comment>
<dbReference type="InterPro" id="IPR020588">
    <property type="entry name" value="RecA_ATP-bd"/>
</dbReference>
<dbReference type="GO" id="GO:0008270">
    <property type="term" value="F:zinc ion binding"/>
    <property type="evidence" value="ECO:0007669"/>
    <property type="project" value="UniProtKB-KW"/>
</dbReference>
<gene>
    <name evidence="11 15" type="primary">radA</name>
    <name evidence="15" type="ordered locus">KNP414_07552</name>
</gene>
<accession>F8FA73</accession>
<proteinExistence type="inferred from homology"/>
<evidence type="ECO:0000256" key="10">
    <source>
        <dbReference type="ARBA" id="ARBA00023204"/>
    </source>
</evidence>
<feature type="binding site" evidence="11">
    <location>
        <begin position="148"/>
        <end position="155"/>
    </location>
    <ligand>
        <name>ATP</name>
        <dbReference type="ChEBI" id="CHEBI:30616"/>
    </ligand>
</feature>
<evidence type="ECO:0000256" key="9">
    <source>
        <dbReference type="ARBA" id="ARBA00023125"/>
    </source>
</evidence>
<evidence type="ECO:0000256" key="7">
    <source>
        <dbReference type="ARBA" id="ARBA00022840"/>
    </source>
</evidence>
<dbReference type="HAMAP" id="MF_01498">
    <property type="entry name" value="RadA_bact"/>
    <property type="match status" value="1"/>
</dbReference>
<dbReference type="InterPro" id="IPR004504">
    <property type="entry name" value="DNA_repair_RadA"/>
</dbReference>
<dbReference type="GO" id="GO:0005524">
    <property type="term" value="F:ATP binding"/>
    <property type="evidence" value="ECO:0007669"/>
    <property type="project" value="UniProtKB-UniRule"/>
</dbReference>
<keyword evidence="2 11" id="KW-0547">Nucleotide-binding</keyword>
<dbReference type="Pfam" id="PF18073">
    <property type="entry name" value="Zn_ribbon_LapB"/>
    <property type="match status" value="1"/>
</dbReference>
<evidence type="ECO:0000256" key="1">
    <source>
        <dbReference type="ARBA" id="ARBA00022723"/>
    </source>
</evidence>
<dbReference type="Pfam" id="PF13541">
    <property type="entry name" value="ChlI"/>
    <property type="match status" value="1"/>
</dbReference>
<keyword evidence="6 13" id="KW-0862">Zinc</keyword>
<dbReference type="GO" id="GO:0000725">
    <property type="term" value="P:recombinational repair"/>
    <property type="evidence" value="ECO:0007669"/>
    <property type="project" value="UniProtKB-UniRule"/>
</dbReference>
<evidence type="ECO:0000259" key="14">
    <source>
        <dbReference type="PROSITE" id="PS50162"/>
    </source>
</evidence>
<dbReference type="InterPro" id="IPR003593">
    <property type="entry name" value="AAA+_ATPase"/>
</dbReference>
<dbReference type="Pfam" id="PF13481">
    <property type="entry name" value="AAA_25"/>
    <property type="match status" value="1"/>
</dbReference>
<organism evidence="15 16">
    <name type="scientific">Paenibacillus mucilaginosus (strain KNP414)</name>
    <dbReference type="NCBI Taxonomy" id="1036673"/>
    <lineage>
        <taxon>Bacteria</taxon>
        <taxon>Bacillati</taxon>
        <taxon>Bacillota</taxon>
        <taxon>Bacilli</taxon>
        <taxon>Bacillales</taxon>
        <taxon>Paenibacillaceae</taxon>
        <taxon>Paenibacillus</taxon>
    </lineage>
</organism>
<dbReference type="GO" id="GO:0003684">
    <property type="term" value="F:damaged DNA binding"/>
    <property type="evidence" value="ECO:0007669"/>
    <property type="project" value="InterPro"/>
</dbReference>
<dbReference type="PANTHER" id="PTHR32472">
    <property type="entry name" value="DNA REPAIR PROTEIN RADA"/>
    <property type="match status" value="1"/>
</dbReference>
<keyword evidence="5" id="KW-0378">Hydrolase</keyword>
<keyword evidence="4 13" id="KW-0863">Zinc-finger</keyword>
<dbReference type="InterPro" id="IPR027417">
    <property type="entry name" value="P-loop_NTPase"/>
</dbReference>
<feature type="domain" description="RecA family profile 1" evidence="14">
    <location>
        <begin position="119"/>
        <end position="268"/>
    </location>
</feature>
<evidence type="ECO:0000256" key="4">
    <source>
        <dbReference type="ARBA" id="ARBA00022771"/>
    </source>
</evidence>